<dbReference type="EMBL" id="JAEPRD010000046">
    <property type="protein sequence ID" value="KAG2204153.1"/>
    <property type="molecule type" value="Genomic_DNA"/>
</dbReference>
<dbReference type="OrthoDB" id="199599at2759"/>
<dbReference type="Proteomes" id="UP000603453">
    <property type="component" value="Unassembled WGS sequence"/>
</dbReference>
<evidence type="ECO:0000313" key="8">
    <source>
        <dbReference type="EMBL" id="KAG2204153.1"/>
    </source>
</evidence>
<dbReference type="GO" id="GO:0005886">
    <property type="term" value="C:plasma membrane"/>
    <property type="evidence" value="ECO:0007669"/>
    <property type="project" value="UniProtKB-SubCell"/>
</dbReference>
<evidence type="ECO:0000313" key="9">
    <source>
        <dbReference type="Proteomes" id="UP000603453"/>
    </source>
</evidence>
<keyword evidence="4 6" id="KW-1133">Transmembrane helix</keyword>
<dbReference type="AlphaFoldDB" id="A0A8H7R4M5"/>
<evidence type="ECO:0000256" key="5">
    <source>
        <dbReference type="ARBA" id="ARBA00023136"/>
    </source>
</evidence>
<dbReference type="InterPro" id="IPR003807">
    <property type="entry name" value="DUF202"/>
</dbReference>
<feature type="domain" description="DUF202" evidence="7">
    <location>
        <begin position="53"/>
        <end position="132"/>
    </location>
</feature>
<comment type="subcellular location">
    <subcellularLocation>
        <location evidence="1">Cell membrane</location>
        <topology evidence="1">Multi-pass membrane protein</topology>
    </subcellularLocation>
</comment>
<evidence type="ECO:0000256" key="6">
    <source>
        <dbReference type="SAM" id="Phobius"/>
    </source>
</evidence>
<protein>
    <recommendedName>
        <fullName evidence="7">DUF202 domain-containing protein</fullName>
    </recommendedName>
</protein>
<keyword evidence="3 6" id="KW-0812">Transmembrane</keyword>
<evidence type="ECO:0000256" key="4">
    <source>
        <dbReference type="ARBA" id="ARBA00022989"/>
    </source>
</evidence>
<dbReference type="InterPro" id="IPR052053">
    <property type="entry name" value="IM_YidH-like"/>
</dbReference>
<feature type="transmembrane region" description="Helical" evidence="6">
    <location>
        <begin position="145"/>
        <end position="165"/>
    </location>
</feature>
<gene>
    <name evidence="8" type="ORF">INT47_011636</name>
</gene>
<proteinExistence type="predicted"/>
<dbReference type="PANTHER" id="PTHR34187">
    <property type="entry name" value="FGR18P"/>
    <property type="match status" value="1"/>
</dbReference>
<sequence length="169" mass="18824">MSTNHAEASSSKVTATRKPSLEFAEKVQIHKASRLENYLDYSILVSNNISMARDQLANERNWLTWFRLSCTLIILGFSILVQFRLPDPSDPTPRVATMADTGNSNRPVGFIFCAIGFLCFIVGLGKYFKNQRLLVKQATYVEAGWGSYVVVGILFLFVCTVMILASSAD</sequence>
<comment type="caution">
    <text evidence="8">The sequence shown here is derived from an EMBL/GenBank/DDBJ whole genome shotgun (WGS) entry which is preliminary data.</text>
</comment>
<evidence type="ECO:0000259" key="7">
    <source>
        <dbReference type="Pfam" id="PF02656"/>
    </source>
</evidence>
<evidence type="ECO:0000256" key="1">
    <source>
        <dbReference type="ARBA" id="ARBA00004651"/>
    </source>
</evidence>
<reference evidence="8" key="1">
    <citation type="submission" date="2020-12" db="EMBL/GenBank/DDBJ databases">
        <title>Metabolic potential, ecology and presence of endohyphal bacteria is reflected in genomic diversity of Mucoromycotina.</title>
        <authorList>
            <person name="Muszewska A."/>
            <person name="Okrasinska A."/>
            <person name="Steczkiewicz K."/>
            <person name="Drgas O."/>
            <person name="Orlowska M."/>
            <person name="Perlinska-Lenart U."/>
            <person name="Aleksandrzak-Piekarczyk T."/>
            <person name="Szatraj K."/>
            <person name="Zielenkiewicz U."/>
            <person name="Pilsyk S."/>
            <person name="Malc E."/>
            <person name="Mieczkowski P."/>
            <person name="Kruszewska J.S."/>
            <person name="Biernat P."/>
            <person name="Pawlowska J."/>
        </authorList>
    </citation>
    <scope>NUCLEOTIDE SEQUENCE</scope>
    <source>
        <strain evidence="8">WA0000017839</strain>
    </source>
</reference>
<feature type="transmembrane region" description="Helical" evidence="6">
    <location>
        <begin position="105"/>
        <end position="124"/>
    </location>
</feature>
<evidence type="ECO:0000256" key="2">
    <source>
        <dbReference type="ARBA" id="ARBA00022475"/>
    </source>
</evidence>
<evidence type="ECO:0000256" key="3">
    <source>
        <dbReference type="ARBA" id="ARBA00022692"/>
    </source>
</evidence>
<keyword evidence="2" id="KW-1003">Cell membrane</keyword>
<keyword evidence="9" id="KW-1185">Reference proteome</keyword>
<dbReference type="Pfam" id="PF02656">
    <property type="entry name" value="DUF202"/>
    <property type="match status" value="1"/>
</dbReference>
<feature type="transmembrane region" description="Helical" evidence="6">
    <location>
        <begin position="65"/>
        <end position="85"/>
    </location>
</feature>
<name>A0A8H7R4M5_9FUNG</name>
<dbReference type="PANTHER" id="PTHR34187:SF2">
    <property type="entry name" value="DUF202 DOMAIN-CONTAINING PROTEIN"/>
    <property type="match status" value="1"/>
</dbReference>
<keyword evidence="5 6" id="KW-0472">Membrane</keyword>
<organism evidence="8 9">
    <name type="scientific">Mucor saturninus</name>
    <dbReference type="NCBI Taxonomy" id="64648"/>
    <lineage>
        <taxon>Eukaryota</taxon>
        <taxon>Fungi</taxon>
        <taxon>Fungi incertae sedis</taxon>
        <taxon>Mucoromycota</taxon>
        <taxon>Mucoromycotina</taxon>
        <taxon>Mucoromycetes</taxon>
        <taxon>Mucorales</taxon>
        <taxon>Mucorineae</taxon>
        <taxon>Mucoraceae</taxon>
        <taxon>Mucor</taxon>
    </lineage>
</organism>
<accession>A0A8H7R4M5</accession>